<accession>A0A1S1NK62</accession>
<gene>
    <name evidence="1" type="ORF">BKN37_10760</name>
</gene>
<evidence type="ECO:0000313" key="1">
    <source>
        <dbReference type="EMBL" id="OHV04257.1"/>
    </source>
</evidence>
<sequence>MTNREQPFLGSEALATRVLRQHQLRTRFRAVFPDVYVLRGPDLTVQQRAMAAWLWSHRQSVLAGLTAAAWQGSKWVDERLPIELICSNTRPPPGIRTSARHLEADEVGVVAGVPVTTPTRTAFDIGRRGTIGTAVAQLDALMRATGAKAPDIAELADRYRGARGLRQLETVLELTDPGAASPKETWLRLLLIRAGLPRPTTQIPVVGPDSGKTYYLDMGWEEVMVAVEYDGEQHRLDPWQYKNDVRRREEIDKLSWIVIRVLAGDRAADILPRVTDARAARLGRPR</sequence>
<evidence type="ECO:0008006" key="3">
    <source>
        <dbReference type="Google" id="ProtNLM"/>
    </source>
</evidence>
<dbReference type="AlphaFoldDB" id="A0A1S1NK62"/>
<reference evidence="1 2" key="1">
    <citation type="submission" date="2016-10" db="EMBL/GenBank/DDBJ databases">
        <title>Genome sequence of Mycobacterium talmonii.</title>
        <authorList>
            <person name="Greninger A.L."/>
            <person name="Elliott B."/>
            <person name="Vasireddy S."/>
            <person name="Vasireddy R."/>
        </authorList>
    </citation>
    <scope>NUCLEOTIDE SEQUENCE [LARGE SCALE GENOMIC DNA]</scope>
    <source>
        <strain evidence="2">NE-TNMC-100812</strain>
    </source>
</reference>
<dbReference type="EMBL" id="MLQM01000045">
    <property type="protein sequence ID" value="OHV04257.1"/>
    <property type="molecule type" value="Genomic_DNA"/>
</dbReference>
<comment type="caution">
    <text evidence="1">The sequence shown here is derived from an EMBL/GenBank/DDBJ whole genome shotgun (WGS) entry which is preliminary data.</text>
</comment>
<evidence type="ECO:0000313" key="2">
    <source>
        <dbReference type="Proteomes" id="UP000179734"/>
    </source>
</evidence>
<dbReference type="Proteomes" id="UP000179734">
    <property type="component" value="Unassembled WGS sequence"/>
</dbReference>
<dbReference type="RefSeq" id="WP_071025362.1">
    <property type="nucleotide sequence ID" value="NZ_MLQM01000045.1"/>
</dbReference>
<protein>
    <recommendedName>
        <fullName evidence="3">DUF559 domain-containing protein</fullName>
    </recommendedName>
</protein>
<organism evidence="1 2">
    <name type="scientific">Mycobacterium talmoniae</name>
    <dbReference type="NCBI Taxonomy" id="1858794"/>
    <lineage>
        <taxon>Bacteria</taxon>
        <taxon>Bacillati</taxon>
        <taxon>Actinomycetota</taxon>
        <taxon>Actinomycetes</taxon>
        <taxon>Mycobacteriales</taxon>
        <taxon>Mycobacteriaceae</taxon>
        <taxon>Mycobacterium</taxon>
    </lineage>
</organism>
<name>A0A1S1NK62_9MYCO</name>
<keyword evidence="2" id="KW-1185">Reference proteome</keyword>
<proteinExistence type="predicted"/>